<evidence type="ECO:0000256" key="2">
    <source>
        <dbReference type="SAM" id="SignalP"/>
    </source>
</evidence>
<keyword evidence="2" id="KW-0732">Signal</keyword>
<comment type="caution">
    <text evidence="3">The sequence shown here is derived from an EMBL/GenBank/DDBJ whole genome shotgun (WGS) entry which is preliminary data.</text>
</comment>
<evidence type="ECO:0000313" key="3">
    <source>
        <dbReference type="EMBL" id="TQE43200.1"/>
    </source>
</evidence>
<keyword evidence="1" id="KW-0812">Transmembrane</keyword>
<sequence>MRTWILVALGLAAHAALAAGGWFYWDDFTLQAQARETGWWELMWTPHDGHLMPAGRIVVKVLAHAAYLSWPAALAALLVLQAGAAVAVFAGLREVVRLTDGPTWRVDTGLAVYFLLPVGWPAAAWFAAGLASLPVQAGLGLAMWAAARWVRTGRELWIVPAAVLGAAAFSEKALLIAPVVVAVLLLARRPWWPVAVAGGVPTLVWGALYLWLVRRETEPVGGLLGFVAEGYLRAAVPGISGTAWQWQRWHPGPPFLDAAWWSLAAGVAVLAYAAWRLRRWALLPLLYPIVPLVALYLARSNAEAGVEQAMALRQFAEGAVVAAFAVAAGWRPVRHAAYTTVHKAVGAVLAASALVGLVAFGARWWDQPARAYVANLRAAEGPVLDQDVDWNVLSPAVAPYNTVAALAPEKVAPAVERLQRVQPDGTVREAEMWNMRASESSCAGELALDGPLMDREWTVRLNYLAPAEGDIAVALDGAATTFTGKEGLHQVYLHVTGGGSTLRVSAPAGTCFGVSQIGL</sequence>
<gene>
    <name evidence="3" type="ORF">EJK80_08480</name>
</gene>
<dbReference type="Proteomes" id="UP000318080">
    <property type="component" value="Unassembled WGS sequence"/>
</dbReference>
<accession>A0A540R638</accession>
<proteinExistence type="predicted"/>
<evidence type="ECO:0008006" key="5">
    <source>
        <dbReference type="Google" id="ProtNLM"/>
    </source>
</evidence>
<feature type="chain" id="PRO_5038494580" description="Glycosyltransferase family 39 protein" evidence="2">
    <location>
        <begin position="19"/>
        <end position="519"/>
    </location>
</feature>
<keyword evidence="4" id="KW-1185">Reference proteome</keyword>
<feature type="transmembrane region" description="Helical" evidence="1">
    <location>
        <begin position="311"/>
        <end position="333"/>
    </location>
</feature>
<reference evidence="3 4" key="1">
    <citation type="submission" date="2019-06" db="EMBL/GenBank/DDBJ databases">
        <title>Draft genome of C. phoceense Strain 272.</title>
        <authorList>
            <person name="Pacheco L.G.C."/>
            <person name="Barberis C.M."/>
            <person name="Almuzara M.N."/>
            <person name="Traglia G.M."/>
            <person name="Santos C.S."/>
            <person name="Rocha D.J.P.G."/>
            <person name="Aguiar E.R.G.R."/>
            <person name="Vay C.A."/>
        </authorList>
    </citation>
    <scope>NUCLEOTIDE SEQUENCE [LARGE SCALE GENOMIC DNA]</scope>
    <source>
        <strain evidence="3 4">272</strain>
    </source>
</reference>
<feature type="transmembrane region" description="Helical" evidence="1">
    <location>
        <begin position="282"/>
        <end position="299"/>
    </location>
</feature>
<feature type="transmembrane region" description="Helical" evidence="1">
    <location>
        <begin position="191"/>
        <end position="211"/>
    </location>
</feature>
<dbReference type="EMBL" id="VHIR01000011">
    <property type="protein sequence ID" value="TQE43200.1"/>
    <property type="molecule type" value="Genomic_DNA"/>
</dbReference>
<dbReference type="RefSeq" id="WP_141629035.1">
    <property type="nucleotide sequence ID" value="NZ_VHIR01000011.1"/>
</dbReference>
<feature type="transmembrane region" description="Helical" evidence="1">
    <location>
        <begin position="258"/>
        <end position="275"/>
    </location>
</feature>
<feature type="signal peptide" evidence="2">
    <location>
        <begin position="1"/>
        <end position="18"/>
    </location>
</feature>
<feature type="transmembrane region" description="Helical" evidence="1">
    <location>
        <begin position="158"/>
        <end position="185"/>
    </location>
</feature>
<keyword evidence="1" id="KW-1133">Transmembrane helix</keyword>
<organism evidence="3 4">
    <name type="scientific">Corynebacterium phoceense</name>
    <dbReference type="NCBI Taxonomy" id="1686286"/>
    <lineage>
        <taxon>Bacteria</taxon>
        <taxon>Bacillati</taxon>
        <taxon>Actinomycetota</taxon>
        <taxon>Actinomycetes</taxon>
        <taxon>Mycobacteriales</taxon>
        <taxon>Corynebacteriaceae</taxon>
        <taxon>Corynebacterium</taxon>
    </lineage>
</organism>
<feature type="transmembrane region" description="Helical" evidence="1">
    <location>
        <begin position="70"/>
        <end position="92"/>
    </location>
</feature>
<evidence type="ECO:0000256" key="1">
    <source>
        <dbReference type="SAM" id="Phobius"/>
    </source>
</evidence>
<evidence type="ECO:0000313" key="4">
    <source>
        <dbReference type="Proteomes" id="UP000318080"/>
    </source>
</evidence>
<keyword evidence="1" id="KW-0472">Membrane</keyword>
<protein>
    <recommendedName>
        <fullName evidence="5">Glycosyltransferase family 39 protein</fullName>
    </recommendedName>
</protein>
<name>A0A540R638_9CORY</name>
<dbReference type="AlphaFoldDB" id="A0A540R638"/>
<feature type="transmembrane region" description="Helical" evidence="1">
    <location>
        <begin position="345"/>
        <end position="365"/>
    </location>
</feature>